<evidence type="ECO:0000259" key="2">
    <source>
        <dbReference type="Pfam" id="PF00188"/>
    </source>
</evidence>
<dbReference type="PANTHER" id="PTHR31157:SF1">
    <property type="entry name" value="SCP DOMAIN-CONTAINING PROTEIN"/>
    <property type="match status" value="1"/>
</dbReference>
<evidence type="ECO:0000313" key="4">
    <source>
        <dbReference type="Proteomes" id="UP001495147"/>
    </source>
</evidence>
<feature type="signal peptide" evidence="1">
    <location>
        <begin position="1"/>
        <end position="26"/>
    </location>
</feature>
<keyword evidence="4" id="KW-1185">Reference proteome</keyword>
<proteinExistence type="predicted"/>
<protein>
    <submittedName>
        <fullName evidence="3">CAP domain-containing protein</fullName>
    </submittedName>
</protein>
<dbReference type="Gene3D" id="3.40.33.10">
    <property type="entry name" value="CAP"/>
    <property type="match status" value="1"/>
</dbReference>
<dbReference type="InterPro" id="IPR014044">
    <property type="entry name" value="CAP_dom"/>
</dbReference>
<reference evidence="3 4" key="1">
    <citation type="submission" date="2024-05" db="EMBL/GenBank/DDBJ databases">
        <title>Roseateles sp. DJS-2-20 16S ribosomal RNA gene Genome sequencing and assembly.</title>
        <authorList>
            <person name="Woo H."/>
        </authorList>
    </citation>
    <scope>NUCLEOTIDE SEQUENCE [LARGE SCALE GENOMIC DNA]</scope>
    <source>
        <strain evidence="3 4">DJS-2-20</strain>
    </source>
</reference>
<dbReference type="EMBL" id="JBDPZD010000001">
    <property type="protein sequence ID" value="MEO3690863.1"/>
    <property type="molecule type" value="Genomic_DNA"/>
</dbReference>
<comment type="caution">
    <text evidence="3">The sequence shown here is derived from an EMBL/GenBank/DDBJ whole genome shotgun (WGS) entry which is preliminary data.</text>
</comment>
<evidence type="ECO:0000313" key="3">
    <source>
        <dbReference type="EMBL" id="MEO3690863.1"/>
    </source>
</evidence>
<dbReference type="SUPFAM" id="SSF55797">
    <property type="entry name" value="PR-1-like"/>
    <property type="match status" value="1"/>
</dbReference>
<dbReference type="PANTHER" id="PTHR31157">
    <property type="entry name" value="SCP DOMAIN-CONTAINING PROTEIN"/>
    <property type="match status" value="1"/>
</dbReference>
<feature type="chain" id="PRO_5045217664" evidence="1">
    <location>
        <begin position="27"/>
        <end position="182"/>
    </location>
</feature>
<keyword evidence="1" id="KW-0732">Signal</keyword>
<dbReference type="CDD" id="cd05379">
    <property type="entry name" value="CAP_bacterial"/>
    <property type="match status" value="1"/>
</dbReference>
<name>A0ABV0FY60_9BURK</name>
<accession>A0ABV0FY60</accession>
<evidence type="ECO:0000256" key="1">
    <source>
        <dbReference type="SAM" id="SignalP"/>
    </source>
</evidence>
<dbReference type="Pfam" id="PF00188">
    <property type="entry name" value="CAP"/>
    <property type="match status" value="1"/>
</dbReference>
<feature type="domain" description="SCP" evidence="2">
    <location>
        <begin position="37"/>
        <end position="160"/>
    </location>
</feature>
<sequence length="182" mass="19423">MTPSRALRSCLVSLCAGSLLLTPAWACHPAPEVTQAALNGLRKQAQRCGDHAVAAVGALQFNPLLEASALRYAQELSSRDRIDHVGAASSSLRARLRESGYAMRVAGENLAGGPETLDEALAGWIASPVHCENLMWPAFTEFGLACVRGAGKYQRYWVLHLAQPTHPGVSVAPIRMAMVPVP</sequence>
<dbReference type="RefSeq" id="WP_347703680.1">
    <property type="nucleotide sequence ID" value="NZ_JBDPZD010000001.1"/>
</dbReference>
<gene>
    <name evidence="3" type="ORF">ABDJ85_05230</name>
</gene>
<dbReference type="InterPro" id="IPR035940">
    <property type="entry name" value="CAP_sf"/>
</dbReference>
<dbReference type="Proteomes" id="UP001495147">
    <property type="component" value="Unassembled WGS sequence"/>
</dbReference>
<organism evidence="3 4">
    <name type="scientific">Roseateles paludis</name>
    <dbReference type="NCBI Taxonomy" id="3145238"/>
    <lineage>
        <taxon>Bacteria</taxon>
        <taxon>Pseudomonadati</taxon>
        <taxon>Pseudomonadota</taxon>
        <taxon>Betaproteobacteria</taxon>
        <taxon>Burkholderiales</taxon>
        <taxon>Sphaerotilaceae</taxon>
        <taxon>Roseateles</taxon>
    </lineage>
</organism>